<protein>
    <recommendedName>
        <fullName evidence="2">endopeptidase La</fullName>
        <ecNumber evidence="2">3.4.21.53</ecNumber>
    </recommendedName>
</protein>
<dbReference type="EMBL" id="FMKA01000001">
    <property type="protein sequence ID" value="SCP95280.1"/>
    <property type="molecule type" value="Genomic_DNA"/>
</dbReference>
<dbReference type="GO" id="GO:0030163">
    <property type="term" value="P:protein catabolic process"/>
    <property type="evidence" value="ECO:0007669"/>
    <property type="project" value="InterPro"/>
</dbReference>
<dbReference type="GO" id="GO:0006508">
    <property type="term" value="P:proteolysis"/>
    <property type="evidence" value="ECO:0007669"/>
    <property type="project" value="UniProtKB-KW"/>
</dbReference>
<dbReference type="RefSeq" id="WP_091229411.1">
    <property type="nucleotide sequence ID" value="NZ_FMKA01000001.1"/>
</dbReference>
<evidence type="ECO:0000256" key="2">
    <source>
        <dbReference type="PROSITE-ProRule" id="PRU01122"/>
    </source>
</evidence>
<dbReference type="Gene3D" id="3.30.230.10">
    <property type="match status" value="1"/>
</dbReference>
<dbReference type="PRINTS" id="PR00830">
    <property type="entry name" value="ENDOLAPTASE"/>
</dbReference>
<keyword evidence="6" id="KW-1185">Reference proteome</keyword>
<dbReference type="InterPro" id="IPR020568">
    <property type="entry name" value="Ribosomal_Su5_D2-typ_SF"/>
</dbReference>
<keyword evidence="2" id="KW-0720">Serine protease</keyword>
<dbReference type="InterPro" id="IPR046844">
    <property type="entry name" value="Lon-like_helical"/>
</dbReference>
<dbReference type="InterPro" id="IPR041699">
    <property type="entry name" value="AAA_32"/>
</dbReference>
<dbReference type="Pfam" id="PF13654">
    <property type="entry name" value="AAA_32"/>
    <property type="match status" value="1"/>
</dbReference>
<evidence type="ECO:0000256" key="3">
    <source>
        <dbReference type="SAM" id="Coils"/>
    </source>
</evidence>
<dbReference type="PANTHER" id="PTHR10046">
    <property type="entry name" value="ATP DEPENDENT LON PROTEASE FAMILY MEMBER"/>
    <property type="match status" value="1"/>
</dbReference>
<dbReference type="PROSITE" id="PS51786">
    <property type="entry name" value="LON_PROTEOLYTIC"/>
    <property type="match status" value="1"/>
</dbReference>
<dbReference type="Pfam" id="PF05362">
    <property type="entry name" value="Lon_C"/>
    <property type="match status" value="1"/>
</dbReference>
<dbReference type="AlphaFoldDB" id="A0A1D3TPK8"/>
<dbReference type="InterPro" id="IPR014721">
    <property type="entry name" value="Ribsml_uS5_D2-typ_fold_subgr"/>
</dbReference>
<accession>A0A1D3TPK8</accession>
<dbReference type="STRING" id="1619234.SAMN05421730_1001452"/>
<dbReference type="InterPro" id="IPR008269">
    <property type="entry name" value="Lon_proteolytic"/>
</dbReference>
<dbReference type="InterPro" id="IPR027417">
    <property type="entry name" value="P-loop_NTPase"/>
</dbReference>
<feature type="domain" description="Lon proteolytic" evidence="4">
    <location>
        <begin position="590"/>
        <end position="785"/>
    </location>
</feature>
<dbReference type="InterPro" id="IPR046843">
    <property type="entry name" value="LonB_AAA-LID"/>
</dbReference>
<evidence type="ECO:0000313" key="5">
    <source>
        <dbReference type="EMBL" id="SCP95280.1"/>
    </source>
</evidence>
<dbReference type="GO" id="GO:0004252">
    <property type="term" value="F:serine-type endopeptidase activity"/>
    <property type="evidence" value="ECO:0007669"/>
    <property type="project" value="UniProtKB-UniRule"/>
</dbReference>
<evidence type="ECO:0000259" key="4">
    <source>
        <dbReference type="PROSITE" id="PS51786"/>
    </source>
</evidence>
<feature type="active site" evidence="2">
    <location>
        <position position="723"/>
    </location>
</feature>
<dbReference type="Proteomes" id="UP000199315">
    <property type="component" value="Unassembled WGS sequence"/>
</dbReference>
<evidence type="ECO:0000256" key="1">
    <source>
        <dbReference type="ARBA" id="ARBA00022670"/>
    </source>
</evidence>
<dbReference type="Pfam" id="PF20437">
    <property type="entry name" value="LonC_helical"/>
    <property type="match status" value="1"/>
</dbReference>
<dbReference type="Pfam" id="PF20436">
    <property type="entry name" value="LonB_AAA-LID"/>
    <property type="match status" value="1"/>
</dbReference>
<dbReference type="EC" id="3.4.21.53" evidence="2"/>
<comment type="similarity">
    <text evidence="2">Belongs to the peptidase S16 family.</text>
</comment>
<reference evidence="5 6" key="1">
    <citation type="submission" date="2016-09" db="EMBL/GenBank/DDBJ databases">
        <authorList>
            <person name="Capua I."/>
            <person name="De Benedictis P."/>
            <person name="Joannis T."/>
            <person name="Lombin L.H."/>
            <person name="Cattoli G."/>
        </authorList>
    </citation>
    <scope>NUCLEOTIDE SEQUENCE [LARGE SCALE GENOMIC DNA]</scope>
    <source>
        <strain evidence="5 6">GluBS11</strain>
    </source>
</reference>
<gene>
    <name evidence="5" type="ORF">SAMN05421730_1001452</name>
</gene>
<dbReference type="OrthoDB" id="9758568at2"/>
<keyword evidence="2" id="KW-0378">Hydrolase</keyword>
<dbReference type="InterPro" id="IPR027065">
    <property type="entry name" value="Lon_Prtase"/>
</dbReference>
<proteinExistence type="inferred from homology"/>
<keyword evidence="1 2" id="KW-0645">Protease</keyword>
<evidence type="ECO:0000313" key="6">
    <source>
        <dbReference type="Proteomes" id="UP000199315"/>
    </source>
</evidence>
<sequence>MKSLDEYKVPLEKLRKVCNPNEELGSIETTLDVPPQEGVIGQERAVRAMQFGLSMKADGYNIFVVGDQGTGKNAYIKSVVSQMAEKMPVPDDWCYVNNFNEWDRPMAISLPAGMGRSFQKDMEILIIELREAIPKAFESSEYEQRKNAIVRFVQQKMEELFHITEQKAFEVGFGVKQAADRILFVPLRYGRPMIADELERLTEDEQKAIEENRIKLEKTMDQILQDGLMIETEADEKMSELNVQTAIMASGPLVQKMKDKYTQIPKIVEYLDMVIKDIGENHSMLVITEPAIVRAPVVMPEEEVEQENGEDPDVIKTTILGPHEEMDPFLRYKVNLFIHNDMNKGAPVVVEFNPYYYNLFGKIEYKSQILAMNTDFTMVKPGAIHKANGGYLILQAKDVLTDPFAWDALKKAIKYRQVVVENIGEQYRFVPTLTLKPEPIPLDVKIILIGSPLYYMIYSTDEDFQNFFKVKVDFDDEMVRNQEAISDYASFVGSLCKKEGLKHFTRSALAKIVEYGSWLAGDQKKLSTQFNDVSDLVCESDSFARTEGAQFVEAAHVDRAVRERKYRLNMLEEKIQEEILADKILISTEGSVVGQLNGLFIIEASGYSFGLPARITARTYAGRGGVINIERETEMSGNIHSKGVLILAGYLGGKLAQEKPMGLTAQVTFEQLYEGIEGDSASSAELYAILSSLSGVPLKQNLAVTGSVDQLGGIQPIGGVTEKIEGFFDVCKGKGLTGEQGVMIPARNIDNLMLKEEILEAVRDGQFHIYAIKSIDEGIEIMTGVEAGTAGPDGKYPEGSIFYLADKKLQEYNRAQEPAEENGSDS</sequence>
<comment type="catalytic activity">
    <reaction evidence="2">
        <text>Hydrolysis of proteins in presence of ATP.</text>
        <dbReference type="EC" id="3.4.21.53"/>
    </reaction>
</comment>
<dbReference type="SUPFAM" id="SSF54211">
    <property type="entry name" value="Ribosomal protein S5 domain 2-like"/>
    <property type="match status" value="1"/>
</dbReference>
<dbReference type="Gene3D" id="3.40.50.300">
    <property type="entry name" value="P-loop containing nucleotide triphosphate hydrolases"/>
    <property type="match status" value="2"/>
</dbReference>
<keyword evidence="3" id="KW-0175">Coiled coil</keyword>
<dbReference type="Gene3D" id="1.10.8.60">
    <property type="match status" value="1"/>
</dbReference>
<dbReference type="GO" id="GO:0004176">
    <property type="term" value="F:ATP-dependent peptidase activity"/>
    <property type="evidence" value="ECO:0007669"/>
    <property type="project" value="UniProtKB-UniRule"/>
</dbReference>
<feature type="coiled-coil region" evidence="3">
    <location>
        <begin position="195"/>
        <end position="226"/>
    </location>
</feature>
<feature type="active site" evidence="2">
    <location>
        <position position="680"/>
    </location>
</feature>
<organism evidence="5 6">
    <name type="scientific">Anaerobium acetethylicum</name>
    <dbReference type="NCBI Taxonomy" id="1619234"/>
    <lineage>
        <taxon>Bacteria</taxon>
        <taxon>Bacillati</taxon>
        <taxon>Bacillota</taxon>
        <taxon>Clostridia</taxon>
        <taxon>Lachnospirales</taxon>
        <taxon>Lachnospiraceae</taxon>
        <taxon>Anaerobium</taxon>
    </lineage>
</organism>
<name>A0A1D3TPK8_9FIRM</name>
<dbReference type="SUPFAM" id="SSF52540">
    <property type="entry name" value="P-loop containing nucleoside triphosphate hydrolases"/>
    <property type="match status" value="1"/>
</dbReference>
<dbReference type="GO" id="GO:0005524">
    <property type="term" value="F:ATP binding"/>
    <property type="evidence" value="ECO:0007669"/>
    <property type="project" value="InterPro"/>
</dbReference>